<evidence type="ECO:0000256" key="6">
    <source>
        <dbReference type="HAMAP-Rule" id="MF_01186"/>
    </source>
</evidence>
<dbReference type="GO" id="GO:1990351">
    <property type="term" value="C:transporter complex"/>
    <property type="evidence" value="ECO:0007669"/>
    <property type="project" value="TreeGrafter"/>
</dbReference>
<dbReference type="HAMAP" id="MF_01186">
    <property type="entry name" value="LPS_assembly_LptE"/>
    <property type="match status" value="1"/>
</dbReference>
<gene>
    <name evidence="6" type="primary">lptE</name>
    <name evidence="7" type="ORF">IDSA_02250</name>
</gene>
<evidence type="ECO:0000256" key="4">
    <source>
        <dbReference type="ARBA" id="ARBA00023237"/>
    </source>
</evidence>
<keyword evidence="1 6" id="KW-0732">Signal</keyword>
<accession>A0A094JG63</accession>
<dbReference type="PROSITE" id="PS51257">
    <property type="entry name" value="PROKAR_LIPOPROTEIN"/>
    <property type="match status" value="1"/>
</dbReference>
<dbReference type="STRING" id="435908.IDSA_02250"/>
<evidence type="ECO:0000256" key="3">
    <source>
        <dbReference type="ARBA" id="ARBA00023139"/>
    </source>
</evidence>
<dbReference type="PANTHER" id="PTHR38098">
    <property type="entry name" value="LPS-ASSEMBLY LIPOPROTEIN LPTE"/>
    <property type="match status" value="1"/>
</dbReference>
<comment type="similarity">
    <text evidence="6">Belongs to the LptE lipoprotein family.</text>
</comment>
<proteinExistence type="inferred from homology"/>
<keyword evidence="3 6" id="KW-0564">Palmitate</keyword>
<dbReference type="GO" id="GO:0043165">
    <property type="term" value="P:Gram-negative-bacterium-type cell outer membrane assembly"/>
    <property type="evidence" value="ECO:0007669"/>
    <property type="project" value="UniProtKB-UniRule"/>
</dbReference>
<comment type="function">
    <text evidence="6">Together with LptD, is involved in the assembly of lipopolysaccharide (LPS) at the surface of the outer membrane. Required for the proper assembly of LptD. Binds LPS and may serve as the LPS recognition site at the outer membrane.</text>
</comment>
<dbReference type="GO" id="GO:0009279">
    <property type="term" value="C:cell outer membrane"/>
    <property type="evidence" value="ECO:0007669"/>
    <property type="project" value="UniProtKB-SubCell"/>
</dbReference>
<dbReference type="Proteomes" id="UP000054363">
    <property type="component" value="Unassembled WGS sequence"/>
</dbReference>
<evidence type="ECO:0000313" key="7">
    <source>
        <dbReference type="EMBL" id="KFZ31551.1"/>
    </source>
</evidence>
<keyword evidence="5 6" id="KW-0449">Lipoprotein</keyword>
<name>A0A094JG63_9GAMM</name>
<dbReference type="eggNOG" id="COG2980">
    <property type="taxonomic scope" value="Bacteria"/>
</dbReference>
<dbReference type="PANTHER" id="PTHR38098:SF1">
    <property type="entry name" value="LPS-ASSEMBLY LIPOPROTEIN LPTE"/>
    <property type="match status" value="1"/>
</dbReference>
<evidence type="ECO:0000256" key="2">
    <source>
        <dbReference type="ARBA" id="ARBA00023136"/>
    </source>
</evidence>
<dbReference type="OrthoDB" id="5801564at2"/>
<dbReference type="Gene3D" id="3.30.160.150">
    <property type="entry name" value="Lipoprotein like domain"/>
    <property type="match status" value="1"/>
</dbReference>
<reference evidence="7 8" key="1">
    <citation type="submission" date="2014-06" db="EMBL/GenBank/DDBJ databases">
        <title>The draft genome sequence of Idiomarina salinarum ISL-52.</title>
        <authorList>
            <person name="Du J."/>
            <person name="Shao Z."/>
        </authorList>
    </citation>
    <scope>NUCLEOTIDE SEQUENCE [LARGE SCALE GENOMIC DNA]</scope>
    <source>
        <strain evidence="7 8">ISL-52</strain>
    </source>
</reference>
<dbReference type="GO" id="GO:0015920">
    <property type="term" value="P:lipopolysaccharide transport"/>
    <property type="evidence" value="ECO:0007669"/>
    <property type="project" value="TreeGrafter"/>
</dbReference>
<comment type="caution">
    <text evidence="7">The sequence shown here is derived from an EMBL/GenBank/DDBJ whole genome shotgun (WGS) entry which is preliminary data.</text>
</comment>
<comment type="subunit">
    <text evidence="6">Component of the lipopolysaccharide transport and assembly complex. Interacts with LptD.</text>
</comment>
<evidence type="ECO:0000256" key="1">
    <source>
        <dbReference type="ARBA" id="ARBA00022729"/>
    </source>
</evidence>
<sequence length="158" mass="18031">MRYLVVLLLSLMLTACGFQLRDSYQLPPQLEQVHIDAPAFSELKQAVHQRFTLAGAEVVDTADTLTVRIISDALDRRALSLSRSGQVAEYELIYTVWYELISSNGQTTPAQRIEVYRDYQDDPNFALAKTREREVLVAEMREDAARQLLRQVITQLAE</sequence>
<evidence type="ECO:0000256" key="5">
    <source>
        <dbReference type="ARBA" id="ARBA00023288"/>
    </source>
</evidence>
<dbReference type="EMBL" id="JPER01000001">
    <property type="protein sequence ID" value="KFZ31551.1"/>
    <property type="molecule type" value="Genomic_DNA"/>
</dbReference>
<comment type="subcellular location">
    <subcellularLocation>
        <location evidence="6">Cell outer membrane</location>
        <topology evidence="6">Lipid-anchor</topology>
    </subcellularLocation>
</comment>
<dbReference type="AlphaFoldDB" id="A0A094JG63"/>
<evidence type="ECO:0000313" key="8">
    <source>
        <dbReference type="Proteomes" id="UP000054363"/>
    </source>
</evidence>
<dbReference type="RefSeq" id="WP_034773887.1">
    <property type="nucleotide sequence ID" value="NZ_JPER01000001.1"/>
</dbReference>
<protein>
    <recommendedName>
        <fullName evidence="6">LPS-assembly lipoprotein LptE</fullName>
    </recommendedName>
</protein>
<keyword evidence="2 6" id="KW-0472">Membrane</keyword>
<keyword evidence="4 6" id="KW-0998">Cell outer membrane</keyword>
<dbReference type="InterPro" id="IPR007485">
    <property type="entry name" value="LPS_assembly_LptE"/>
</dbReference>
<organism evidence="7 8">
    <name type="scientific">Pseudidiomarina salinarum</name>
    <dbReference type="NCBI Taxonomy" id="435908"/>
    <lineage>
        <taxon>Bacteria</taxon>
        <taxon>Pseudomonadati</taxon>
        <taxon>Pseudomonadota</taxon>
        <taxon>Gammaproteobacteria</taxon>
        <taxon>Alteromonadales</taxon>
        <taxon>Idiomarinaceae</taxon>
        <taxon>Pseudidiomarina</taxon>
    </lineage>
</organism>
<keyword evidence="8" id="KW-1185">Reference proteome</keyword>
<dbReference type="Pfam" id="PF04390">
    <property type="entry name" value="LptE"/>
    <property type="match status" value="1"/>
</dbReference>
<dbReference type="GO" id="GO:0001530">
    <property type="term" value="F:lipopolysaccharide binding"/>
    <property type="evidence" value="ECO:0007669"/>
    <property type="project" value="TreeGrafter"/>
</dbReference>